<sequence>MGNVCCGSSEVNIDAPRRVGENPPGGQKHGGPRVSKQLEKPEMHEMTAFQNGRVVDSSRAQGVNNTGDSEDARIQRAKAAEERLKQDKYRGVKTDGTTDNKLLKKLEESKNSPIHDITSNDPNVLRVSLYLNNVLSFLLYFVGLAFKSVWSSLNFSGTKFYSGSNYSHLCRWLRLKFKKAFDQKLIPRKISKKWF</sequence>
<reference evidence="2 4" key="1">
    <citation type="journal article" date="2016" name="Mol. Biol. Evol.">
        <title>Genome-Wide Survey of Gut Fungi (Harpellales) Reveals the First Horizontally Transferred Ubiquitin Gene from a Mosquito Host.</title>
        <authorList>
            <person name="Wang Y."/>
            <person name="White M.M."/>
            <person name="Kvist S."/>
            <person name="Moncalvo J.M."/>
        </authorList>
    </citation>
    <scope>NUCLEOTIDE SEQUENCE [LARGE SCALE GENOMIC DNA]</scope>
    <source>
        <strain evidence="2 4">ALG-7-W6</strain>
    </source>
</reference>
<feature type="compositionally biased region" description="Basic and acidic residues" evidence="1">
    <location>
        <begin position="36"/>
        <end position="45"/>
    </location>
</feature>
<protein>
    <submittedName>
        <fullName evidence="2">Uncharacterized protein</fullName>
    </submittedName>
</protein>
<dbReference type="Proteomes" id="UP000187455">
    <property type="component" value="Unassembled WGS sequence"/>
</dbReference>
<evidence type="ECO:0000313" key="2">
    <source>
        <dbReference type="EMBL" id="OLY78390.1"/>
    </source>
</evidence>
<organism evidence="2 4">
    <name type="scientific">Smittium mucronatum</name>
    <dbReference type="NCBI Taxonomy" id="133383"/>
    <lineage>
        <taxon>Eukaryota</taxon>
        <taxon>Fungi</taxon>
        <taxon>Fungi incertae sedis</taxon>
        <taxon>Zoopagomycota</taxon>
        <taxon>Kickxellomycotina</taxon>
        <taxon>Harpellomycetes</taxon>
        <taxon>Harpellales</taxon>
        <taxon>Legeriomycetaceae</taxon>
        <taxon>Smittium</taxon>
    </lineage>
</organism>
<comment type="caution">
    <text evidence="2">The sequence shown here is derived from an EMBL/GenBank/DDBJ whole genome shotgun (WGS) entry which is preliminary data.</text>
</comment>
<name>A0A1R0GND1_9FUNG</name>
<feature type="region of interest" description="Disordered" evidence="1">
    <location>
        <begin position="1"/>
        <end position="73"/>
    </location>
</feature>
<reference evidence="2" key="2">
    <citation type="submission" date="2017-01" db="EMBL/GenBank/DDBJ databases">
        <authorList>
            <person name="Mah S.A."/>
            <person name="Swanson W.J."/>
            <person name="Moy G.W."/>
            <person name="Vacquier V.D."/>
        </authorList>
    </citation>
    <scope>NUCLEOTIDE SEQUENCE</scope>
    <source>
        <strain evidence="2">ALG-7-W6</strain>
    </source>
</reference>
<evidence type="ECO:0000313" key="3">
    <source>
        <dbReference type="EMBL" id="OLY83488.1"/>
    </source>
</evidence>
<accession>A0A1R0GND1</accession>
<evidence type="ECO:0000256" key="1">
    <source>
        <dbReference type="SAM" id="MobiDB-lite"/>
    </source>
</evidence>
<gene>
    <name evidence="3" type="ORF">AYI68_g2373</name>
    <name evidence="2" type="ORF">AYI68_g7562</name>
</gene>
<dbReference type="AlphaFoldDB" id="A0A1R0GND1"/>
<proteinExistence type="predicted"/>
<dbReference type="EMBL" id="LSSL01006556">
    <property type="protein sequence ID" value="OLY78390.1"/>
    <property type="molecule type" value="Genomic_DNA"/>
</dbReference>
<keyword evidence="4" id="KW-1185">Reference proteome</keyword>
<feature type="compositionally biased region" description="Polar residues" evidence="1">
    <location>
        <begin position="58"/>
        <end position="67"/>
    </location>
</feature>
<evidence type="ECO:0000313" key="4">
    <source>
        <dbReference type="Proteomes" id="UP000187455"/>
    </source>
</evidence>
<dbReference type="EMBL" id="LSSL01000879">
    <property type="protein sequence ID" value="OLY83488.1"/>
    <property type="molecule type" value="Genomic_DNA"/>
</dbReference>